<dbReference type="Proteomes" id="UP000439113">
    <property type="component" value="Unassembled WGS sequence"/>
</dbReference>
<accession>A0A6N8DQU2</accession>
<evidence type="ECO:0000313" key="3">
    <source>
        <dbReference type="Proteomes" id="UP000439113"/>
    </source>
</evidence>
<proteinExistence type="predicted"/>
<feature type="region of interest" description="Disordered" evidence="1">
    <location>
        <begin position="40"/>
        <end position="60"/>
    </location>
</feature>
<evidence type="ECO:0000256" key="1">
    <source>
        <dbReference type="SAM" id="MobiDB-lite"/>
    </source>
</evidence>
<reference evidence="2 3" key="1">
    <citation type="submission" date="2019-11" db="EMBL/GenBank/DDBJ databases">
        <title>Whole-genome sequence of a Rhodoblastus acidophilus DSM 142.</title>
        <authorList>
            <person name="Kyndt J.A."/>
            <person name="Meyer T.E."/>
        </authorList>
    </citation>
    <scope>NUCLEOTIDE SEQUENCE [LARGE SCALE GENOMIC DNA]</scope>
    <source>
        <strain evidence="2 3">DSM 142</strain>
    </source>
</reference>
<comment type="caution">
    <text evidence="2">The sequence shown here is derived from an EMBL/GenBank/DDBJ whole genome shotgun (WGS) entry which is preliminary data.</text>
</comment>
<gene>
    <name evidence="2" type="ORF">GJ654_13055</name>
</gene>
<feature type="region of interest" description="Disordered" evidence="1">
    <location>
        <begin position="1"/>
        <end position="22"/>
    </location>
</feature>
<dbReference type="RefSeq" id="WP_155446589.1">
    <property type="nucleotide sequence ID" value="NZ_JAOQNR010000001.1"/>
</dbReference>
<sequence>MGQIIPFRCERRRRAPPAADAAPGQGAEILFFLGVRYCRDDNGDNEPNRPSSRSRRKKRA</sequence>
<organism evidence="2 3">
    <name type="scientific">Rhodoblastus acidophilus</name>
    <name type="common">Rhodopseudomonas acidophila</name>
    <dbReference type="NCBI Taxonomy" id="1074"/>
    <lineage>
        <taxon>Bacteria</taxon>
        <taxon>Pseudomonadati</taxon>
        <taxon>Pseudomonadota</taxon>
        <taxon>Alphaproteobacteria</taxon>
        <taxon>Hyphomicrobiales</taxon>
        <taxon>Rhodoblastaceae</taxon>
        <taxon>Rhodoblastus</taxon>
    </lineage>
</organism>
<dbReference type="EMBL" id="WNKS01000011">
    <property type="protein sequence ID" value="MTV31915.1"/>
    <property type="molecule type" value="Genomic_DNA"/>
</dbReference>
<protein>
    <submittedName>
        <fullName evidence="2">Uncharacterized protein</fullName>
    </submittedName>
</protein>
<dbReference type="AlphaFoldDB" id="A0A6N8DQU2"/>
<evidence type="ECO:0000313" key="2">
    <source>
        <dbReference type="EMBL" id="MTV31915.1"/>
    </source>
</evidence>
<name>A0A6N8DQU2_RHOAC</name>